<feature type="domain" description="PAC" evidence="9">
    <location>
        <begin position="86"/>
        <end position="136"/>
    </location>
</feature>
<dbReference type="PROSITE" id="PS50112">
    <property type="entry name" value="PAS"/>
    <property type="match status" value="1"/>
</dbReference>
<evidence type="ECO:0000256" key="3">
    <source>
        <dbReference type="ARBA" id="ARBA00023015"/>
    </source>
</evidence>
<dbReference type="EMBL" id="CDGJ01000132">
    <property type="protein sequence ID" value="CEJ09381.1"/>
    <property type="molecule type" value="Genomic_DNA"/>
</dbReference>
<dbReference type="KEGG" id="aacx:DEACI_1253"/>
<dbReference type="PROSITE" id="PS00675">
    <property type="entry name" value="SIGMA54_INTERACT_1"/>
    <property type="match status" value="1"/>
</dbReference>
<dbReference type="SUPFAM" id="SSF55785">
    <property type="entry name" value="PYP-like sensor domain (PAS domain)"/>
    <property type="match status" value="1"/>
</dbReference>
<dbReference type="AlphaFoldDB" id="A0A8S0X464"/>
<reference evidence="11" key="1">
    <citation type="submission" date="2014-11" db="EMBL/GenBank/DDBJ databases">
        <authorList>
            <person name="Hornung B.V."/>
        </authorList>
    </citation>
    <scope>NUCLEOTIDE SEQUENCE</scope>
    <source>
        <strain evidence="11">INE</strain>
    </source>
</reference>
<evidence type="ECO:0000313" key="10">
    <source>
        <dbReference type="EMBL" id="CAA7600600.1"/>
    </source>
</evidence>
<evidence type="ECO:0000259" key="7">
    <source>
        <dbReference type="PROSITE" id="PS50045"/>
    </source>
</evidence>
<dbReference type="SMART" id="SM00382">
    <property type="entry name" value="AAA"/>
    <property type="match status" value="1"/>
</dbReference>
<feature type="coiled-coil region" evidence="6">
    <location>
        <begin position="127"/>
        <end position="154"/>
    </location>
</feature>
<dbReference type="Gene3D" id="3.30.450.20">
    <property type="entry name" value="PAS domain"/>
    <property type="match status" value="1"/>
</dbReference>
<feature type="domain" description="Sigma-54 factor interaction" evidence="7">
    <location>
        <begin position="161"/>
        <end position="390"/>
    </location>
</feature>
<dbReference type="GO" id="GO:0016740">
    <property type="term" value="F:transferase activity"/>
    <property type="evidence" value="ECO:0007669"/>
    <property type="project" value="UniProtKB-KW"/>
</dbReference>
<keyword evidence="5" id="KW-0804">Transcription</keyword>
<evidence type="ECO:0000256" key="1">
    <source>
        <dbReference type="ARBA" id="ARBA00022741"/>
    </source>
</evidence>
<reference evidence="10" key="2">
    <citation type="submission" date="2020-01" db="EMBL/GenBank/DDBJ databases">
        <authorList>
            <person name="Hornung B."/>
        </authorList>
    </citation>
    <scope>NUCLEOTIDE SEQUENCE</scope>
    <source>
        <strain evidence="10">PacBioINE</strain>
    </source>
</reference>
<dbReference type="Gene3D" id="3.40.50.300">
    <property type="entry name" value="P-loop containing nucleotide triphosphate hydrolases"/>
    <property type="match status" value="1"/>
</dbReference>
<evidence type="ECO:0000259" key="9">
    <source>
        <dbReference type="PROSITE" id="PS50113"/>
    </source>
</evidence>
<dbReference type="SMART" id="SM00091">
    <property type="entry name" value="PAS"/>
    <property type="match status" value="1"/>
</dbReference>
<dbReference type="PANTHER" id="PTHR32071">
    <property type="entry name" value="TRANSCRIPTIONAL REGULATORY PROTEIN"/>
    <property type="match status" value="1"/>
</dbReference>
<dbReference type="SUPFAM" id="SSF52540">
    <property type="entry name" value="P-loop containing nucleoside triphosphate hydrolases"/>
    <property type="match status" value="1"/>
</dbReference>
<evidence type="ECO:0000259" key="8">
    <source>
        <dbReference type="PROSITE" id="PS50112"/>
    </source>
</evidence>
<keyword evidence="12" id="KW-1185">Reference proteome</keyword>
<dbReference type="GO" id="GO:0003677">
    <property type="term" value="F:DNA binding"/>
    <property type="evidence" value="ECO:0007669"/>
    <property type="project" value="UniProtKB-KW"/>
</dbReference>
<dbReference type="InterPro" id="IPR000700">
    <property type="entry name" value="PAS-assoc_C"/>
</dbReference>
<keyword evidence="3" id="KW-0805">Transcription regulation</keyword>
<keyword evidence="2" id="KW-0067">ATP-binding</keyword>
<evidence type="ECO:0000256" key="6">
    <source>
        <dbReference type="SAM" id="Coils"/>
    </source>
</evidence>
<keyword evidence="6" id="KW-0175">Coiled coil</keyword>
<evidence type="ECO:0000313" key="11">
    <source>
        <dbReference type="EMBL" id="CEJ09381.1"/>
    </source>
</evidence>
<protein>
    <submittedName>
        <fullName evidence="11">Nif-specific regulatory protein</fullName>
    </submittedName>
    <submittedName>
        <fullName evidence="10">RNA polymerase sigma factor 54 interaction domain protein</fullName>
        <ecNumber evidence="10">2.7.3.-</ecNumber>
    </submittedName>
</protein>
<dbReference type="InterPro" id="IPR003593">
    <property type="entry name" value="AAA+_ATPase"/>
</dbReference>
<dbReference type="GO" id="GO:0006355">
    <property type="term" value="P:regulation of DNA-templated transcription"/>
    <property type="evidence" value="ECO:0007669"/>
    <property type="project" value="InterPro"/>
</dbReference>
<dbReference type="InterPro" id="IPR027417">
    <property type="entry name" value="P-loop_NTPase"/>
</dbReference>
<dbReference type="InterPro" id="IPR025944">
    <property type="entry name" value="Sigma_54_int_dom_CS"/>
</dbReference>
<dbReference type="PROSITE" id="PS00688">
    <property type="entry name" value="SIGMA54_INTERACT_3"/>
    <property type="match status" value="1"/>
</dbReference>
<name>A0A8S0X464_9FIRM</name>
<organism evidence="10">
    <name type="scientific">Acididesulfobacillus acetoxydans</name>
    <dbReference type="NCBI Taxonomy" id="1561005"/>
    <lineage>
        <taxon>Bacteria</taxon>
        <taxon>Bacillati</taxon>
        <taxon>Bacillota</taxon>
        <taxon>Clostridia</taxon>
        <taxon>Eubacteriales</taxon>
        <taxon>Peptococcaceae</taxon>
        <taxon>Acididesulfobacillus</taxon>
    </lineage>
</organism>
<dbReference type="InterPro" id="IPR000014">
    <property type="entry name" value="PAS"/>
</dbReference>
<dbReference type="Pfam" id="PF25601">
    <property type="entry name" value="AAA_lid_14"/>
    <property type="match status" value="1"/>
</dbReference>
<dbReference type="Proteomes" id="UP001071230">
    <property type="component" value="Unassembled WGS sequence"/>
</dbReference>
<dbReference type="PROSITE" id="PS00676">
    <property type="entry name" value="SIGMA54_INTERACT_2"/>
    <property type="match status" value="1"/>
</dbReference>
<dbReference type="InterPro" id="IPR025943">
    <property type="entry name" value="Sigma_54_int_dom_ATP-bd_2"/>
</dbReference>
<dbReference type="NCBIfam" id="TIGR00229">
    <property type="entry name" value="sensory_box"/>
    <property type="match status" value="1"/>
</dbReference>
<proteinExistence type="predicted"/>
<dbReference type="RefSeq" id="WP_240984250.1">
    <property type="nucleotide sequence ID" value="NZ_CDGJ01000132.1"/>
</dbReference>
<dbReference type="PANTHER" id="PTHR32071:SF57">
    <property type="entry name" value="C4-DICARBOXYLATE TRANSPORT TRANSCRIPTIONAL REGULATORY PROTEIN DCTD"/>
    <property type="match status" value="1"/>
</dbReference>
<dbReference type="Pfam" id="PF13426">
    <property type="entry name" value="PAS_9"/>
    <property type="match status" value="1"/>
</dbReference>
<dbReference type="EMBL" id="LR746496">
    <property type="protein sequence ID" value="CAA7600600.1"/>
    <property type="molecule type" value="Genomic_DNA"/>
</dbReference>
<keyword evidence="1" id="KW-0547">Nucleotide-binding</keyword>
<dbReference type="Gene3D" id="1.10.10.60">
    <property type="entry name" value="Homeodomain-like"/>
    <property type="match status" value="1"/>
</dbReference>
<dbReference type="InterPro" id="IPR058031">
    <property type="entry name" value="AAA_lid_NorR"/>
</dbReference>
<evidence type="ECO:0000256" key="4">
    <source>
        <dbReference type="ARBA" id="ARBA00023125"/>
    </source>
</evidence>
<gene>
    <name evidence="10" type="ORF">DEACI_1253</name>
    <name evidence="11" type="ORF">DEACI_3865</name>
</gene>
<dbReference type="Gene3D" id="1.10.8.60">
    <property type="match status" value="1"/>
</dbReference>
<dbReference type="Proteomes" id="UP000836597">
    <property type="component" value="Chromosome"/>
</dbReference>
<dbReference type="Pfam" id="PF00158">
    <property type="entry name" value="Sigma54_activat"/>
    <property type="match status" value="1"/>
</dbReference>
<dbReference type="CDD" id="cd00009">
    <property type="entry name" value="AAA"/>
    <property type="match status" value="1"/>
</dbReference>
<dbReference type="EC" id="2.7.3.-" evidence="10"/>
<dbReference type="InterPro" id="IPR035965">
    <property type="entry name" value="PAS-like_dom_sf"/>
</dbReference>
<dbReference type="FunFam" id="3.40.50.300:FF:000006">
    <property type="entry name" value="DNA-binding transcriptional regulator NtrC"/>
    <property type="match status" value="1"/>
</dbReference>
<sequence>MDHSVSQKSFPTQKLQLAQDLLYKILENSYDEIFVIDGAGRIVYVNNACVENYGLQPSEIIGRSIWWFYERGYCLPTTPVALRKKERVTLETITSIGKRLVVTSTPVLDSHGNIELVVANSRDITQIDQIKQDYEQTKLLLQKYRKEVTELRKKELLATDFVAHSKQMRNIVELAQRVAPTDSTILITGESGTGKGVMAKYIHKMSKRKGNAFIHINCAAIPDQLFESELFGYAPGAFTGADKHGKVGLLELAQNGTVFLDEIGEIPLRLQAKLLEVMQELRFIDVGGRNKKEVNVRIIAATNRDLRGLVKQGFFRGDLYYRLNVIEVEMPPLRERVEDILPLVVFYLKKINHIYETKHSFSQASLELLLRYHWPGNVRELEHVIERLAITVPETTIEVEHLAYLFRQVENEDCSVSLPALIPLDAAVERVEKYLVIKAFRQLGSSYKVAEALKISQTKASRLIRKYCSVQEFEALRDRG</sequence>
<evidence type="ECO:0000256" key="2">
    <source>
        <dbReference type="ARBA" id="ARBA00022840"/>
    </source>
</evidence>
<accession>A0A8S0X464</accession>
<evidence type="ECO:0000313" key="12">
    <source>
        <dbReference type="Proteomes" id="UP001071230"/>
    </source>
</evidence>
<feature type="domain" description="PAS" evidence="8">
    <location>
        <begin position="18"/>
        <end position="70"/>
    </location>
</feature>
<keyword evidence="10" id="KW-0808">Transferase</keyword>
<dbReference type="GO" id="GO:0005524">
    <property type="term" value="F:ATP binding"/>
    <property type="evidence" value="ECO:0007669"/>
    <property type="project" value="UniProtKB-KW"/>
</dbReference>
<keyword evidence="4" id="KW-0238">DNA-binding</keyword>
<dbReference type="CDD" id="cd00130">
    <property type="entry name" value="PAS"/>
    <property type="match status" value="1"/>
</dbReference>
<dbReference type="PROSITE" id="PS50045">
    <property type="entry name" value="SIGMA54_INTERACT_4"/>
    <property type="match status" value="1"/>
</dbReference>
<dbReference type="PROSITE" id="PS50113">
    <property type="entry name" value="PAC"/>
    <property type="match status" value="1"/>
</dbReference>
<evidence type="ECO:0000256" key="5">
    <source>
        <dbReference type="ARBA" id="ARBA00023163"/>
    </source>
</evidence>
<dbReference type="InterPro" id="IPR025662">
    <property type="entry name" value="Sigma_54_int_dom_ATP-bd_1"/>
</dbReference>
<dbReference type="InterPro" id="IPR002078">
    <property type="entry name" value="Sigma_54_int"/>
</dbReference>